<feature type="region of interest" description="Disordered" evidence="2">
    <location>
        <begin position="1"/>
        <end position="20"/>
    </location>
</feature>
<dbReference type="PRINTS" id="PR01438">
    <property type="entry name" value="UNVRSLSTRESS"/>
</dbReference>
<dbReference type="InterPro" id="IPR014729">
    <property type="entry name" value="Rossmann-like_a/b/a_fold"/>
</dbReference>
<feature type="compositionally biased region" description="Basic and acidic residues" evidence="2">
    <location>
        <begin position="1"/>
        <end position="17"/>
    </location>
</feature>
<dbReference type="PANTHER" id="PTHR46268:SF6">
    <property type="entry name" value="UNIVERSAL STRESS PROTEIN UP12"/>
    <property type="match status" value="1"/>
</dbReference>
<name>A0ABW2HHW8_9ACTN</name>
<dbReference type="CDD" id="cd00293">
    <property type="entry name" value="USP-like"/>
    <property type="match status" value="1"/>
</dbReference>
<evidence type="ECO:0000256" key="2">
    <source>
        <dbReference type="SAM" id="MobiDB-lite"/>
    </source>
</evidence>
<evidence type="ECO:0000313" key="4">
    <source>
        <dbReference type="EMBL" id="MFC7272813.1"/>
    </source>
</evidence>
<dbReference type="Gene3D" id="3.40.50.620">
    <property type="entry name" value="HUPs"/>
    <property type="match status" value="1"/>
</dbReference>
<evidence type="ECO:0000259" key="3">
    <source>
        <dbReference type="Pfam" id="PF00582"/>
    </source>
</evidence>
<protein>
    <submittedName>
        <fullName evidence="4">Universal stress protein</fullName>
    </submittedName>
</protein>
<evidence type="ECO:0000256" key="1">
    <source>
        <dbReference type="ARBA" id="ARBA00008791"/>
    </source>
</evidence>
<evidence type="ECO:0000313" key="5">
    <source>
        <dbReference type="Proteomes" id="UP001596548"/>
    </source>
</evidence>
<keyword evidence="5" id="KW-1185">Reference proteome</keyword>
<comment type="caution">
    <text evidence="4">The sequence shown here is derived from an EMBL/GenBank/DDBJ whole genome shotgun (WGS) entry which is preliminary data.</text>
</comment>
<sequence length="155" mass="16357">MTDDDLKPRGRPDRHTDGPGTIVVGIDGSDSSLHAAAYAAGLARRQGARLVAVYVRTLSAPVVPLAGAASAVIEAQDAVERELRSAIEQRVSPLAVDIELVVRTGEPYAELIDVAEQVHADAVIVGRSTKMLHRIAGSLAVKLVRAGRWPVTVVP</sequence>
<accession>A0ABW2HHW8</accession>
<dbReference type="RefSeq" id="WP_378964230.1">
    <property type="nucleotide sequence ID" value="NZ_JBHTBJ010000001.1"/>
</dbReference>
<dbReference type="EMBL" id="JBHTBJ010000001">
    <property type="protein sequence ID" value="MFC7272813.1"/>
    <property type="molecule type" value="Genomic_DNA"/>
</dbReference>
<feature type="domain" description="UspA" evidence="3">
    <location>
        <begin position="21"/>
        <end position="155"/>
    </location>
</feature>
<dbReference type="Pfam" id="PF00582">
    <property type="entry name" value="Usp"/>
    <property type="match status" value="1"/>
</dbReference>
<dbReference type="PANTHER" id="PTHR46268">
    <property type="entry name" value="STRESS RESPONSE PROTEIN NHAX"/>
    <property type="match status" value="1"/>
</dbReference>
<dbReference type="Proteomes" id="UP001596548">
    <property type="component" value="Unassembled WGS sequence"/>
</dbReference>
<gene>
    <name evidence="4" type="ORF">ACFQS1_02370</name>
</gene>
<organism evidence="4 5">
    <name type="scientific">Paractinoplanes rhizophilus</name>
    <dbReference type="NCBI Taxonomy" id="1416877"/>
    <lineage>
        <taxon>Bacteria</taxon>
        <taxon>Bacillati</taxon>
        <taxon>Actinomycetota</taxon>
        <taxon>Actinomycetes</taxon>
        <taxon>Micromonosporales</taxon>
        <taxon>Micromonosporaceae</taxon>
        <taxon>Paractinoplanes</taxon>
    </lineage>
</organism>
<proteinExistence type="inferred from homology"/>
<dbReference type="SUPFAM" id="SSF52402">
    <property type="entry name" value="Adenine nucleotide alpha hydrolases-like"/>
    <property type="match status" value="1"/>
</dbReference>
<reference evidence="5" key="1">
    <citation type="journal article" date="2019" name="Int. J. Syst. Evol. Microbiol.">
        <title>The Global Catalogue of Microorganisms (GCM) 10K type strain sequencing project: providing services to taxonomists for standard genome sequencing and annotation.</title>
        <authorList>
            <consortium name="The Broad Institute Genomics Platform"/>
            <consortium name="The Broad Institute Genome Sequencing Center for Infectious Disease"/>
            <person name="Wu L."/>
            <person name="Ma J."/>
        </authorList>
    </citation>
    <scope>NUCLEOTIDE SEQUENCE [LARGE SCALE GENOMIC DNA]</scope>
    <source>
        <strain evidence="5">XZYJT-10</strain>
    </source>
</reference>
<dbReference type="InterPro" id="IPR006015">
    <property type="entry name" value="Universal_stress_UspA"/>
</dbReference>
<dbReference type="InterPro" id="IPR006016">
    <property type="entry name" value="UspA"/>
</dbReference>
<comment type="similarity">
    <text evidence="1">Belongs to the universal stress protein A family.</text>
</comment>